<dbReference type="CDD" id="cd00303">
    <property type="entry name" value="retropepsin_like"/>
    <property type="match status" value="1"/>
</dbReference>
<sequence length="142" mass="15721">MGSSVSTMPRAMANKLGLKIKTSRDSFTFVDFSKVDIGEIVRDLQVETGDHLVHVDLYVIDIQIEWNTSLLLGRAFMTTAGAVCDMLMNNHENEDDDKVSIDTQSESIDTLATSELLEALTLNLGSAIPPRPPQIFFAHDEH</sequence>
<protein>
    <submittedName>
        <fullName evidence="1">Uncharacterized protein</fullName>
    </submittedName>
</protein>
<comment type="caution">
    <text evidence="1">The sequence shown here is derived from an EMBL/GenBank/DDBJ whole genome shotgun (WGS) entry which is preliminary data.</text>
</comment>
<organism evidence="1 2">
    <name type="scientific">Brassica cretica</name>
    <name type="common">Mustard</name>
    <dbReference type="NCBI Taxonomy" id="69181"/>
    <lineage>
        <taxon>Eukaryota</taxon>
        <taxon>Viridiplantae</taxon>
        <taxon>Streptophyta</taxon>
        <taxon>Embryophyta</taxon>
        <taxon>Tracheophyta</taxon>
        <taxon>Spermatophyta</taxon>
        <taxon>Magnoliopsida</taxon>
        <taxon>eudicotyledons</taxon>
        <taxon>Gunneridae</taxon>
        <taxon>Pentapetalae</taxon>
        <taxon>rosids</taxon>
        <taxon>malvids</taxon>
        <taxon>Brassicales</taxon>
        <taxon>Brassicaceae</taxon>
        <taxon>Brassiceae</taxon>
        <taxon>Brassica</taxon>
    </lineage>
</organism>
<dbReference type="Proteomes" id="UP000266723">
    <property type="component" value="Unassembled WGS sequence"/>
</dbReference>
<accession>A0ABQ7B1C1</accession>
<reference evidence="1 2" key="1">
    <citation type="journal article" date="2020" name="BMC Genomics">
        <title>Intraspecific diversification of the crop wild relative Brassica cretica Lam. using demographic model selection.</title>
        <authorList>
            <person name="Kioukis A."/>
            <person name="Michalopoulou V.A."/>
            <person name="Briers L."/>
            <person name="Pirintsos S."/>
            <person name="Studholme D.J."/>
            <person name="Pavlidis P."/>
            <person name="Sarris P.F."/>
        </authorList>
    </citation>
    <scope>NUCLEOTIDE SEQUENCE [LARGE SCALE GENOMIC DNA]</scope>
    <source>
        <strain evidence="2">cv. PFS-1207/04</strain>
    </source>
</reference>
<evidence type="ECO:0000313" key="1">
    <source>
        <dbReference type="EMBL" id="KAF3520131.1"/>
    </source>
</evidence>
<name>A0ABQ7B1C1_BRACR</name>
<evidence type="ECO:0000313" key="2">
    <source>
        <dbReference type="Proteomes" id="UP000266723"/>
    </source>
</evidence>
<keyword evidence="2" id="KW-1185">Reference proteome</keyword>
<gene>
    <name evidence="1" type="ORF">DY000_02060248</name>
</gene>
<dbReference type="Gene3D" id="2.40.70.10">
    <property type="entry name" value="Acid Proteases"/>
    <property type="match status" value="1"/>
</dbReference>
<proteinExistence type="predicted"/>
<dbReference type="InterPro" id="IPR021109">
    <property type="entry name" value="Peptidase_aspartic_dom_sf"/>
</dbReference>
<dbReference type="EMBL" id="QGKV02001556">
    <property type="protein sequence ID" value="KAF3520131.1"/>
    <property type="molecule type" value="Genomic_DNA"/>
</dbReference>